<dbReference type="Proteomes" id="UP000005234">
    <property type="component" value="Chromosome"/>
</dbReference>
<dbReference type="HOGENOM" id="CLU_000445_81_0_6"/>
<reference evidence="5" key="1">
    <citation type="submission" date="2012-02" db="EMBL/GenBank/DDBJ databases">
        <title>The complete genome of Frateuria aurantia DSM 6220.</title>
        <authorList>
            <consortium name="US DOE Joint Genome Institute (JGI-PGF)"/>
            <person name="Lucas S."/>
            <person name="Copeland A."/>
            <person name="Lapidus A."/>
            <person name="Glavina del Rio T."/>
            <person name="Dalin E."/>
            <person name="Tice H."/>
            <person name="Bruce D."/>
            <person name="Goodwin L."/>
            <person name="Pitluck S."/>
            <person name="Peters L."/>
            <person name="Ovchinnikova G."/>
            <person name="Teshima H."/>
            <person name="Kyrpides N."/>
            <person name="Mavromatis K."/>
            <person name="Ivanova N."/>
            <person name="Brettin T."/>
            <person name="Detter J.C."/>
            <person name="Han C."/>
            <person name="Larimer F."/>
            <person name="Land M."/>
            <person name="Hauser L."/>
            <person name="Markowitz V."/>
            <person name="Cheng J.-F."/>
            <person name="Hugenholtz P."/>
            <person name="Woyke T."/>
            <person name="Wu D."/>
            <person name="Brambilla E."/>
            <person name="Klenk H.-P."/>
            <person name="Eisen J.A."/>
        </authorList>
    </citation>
    <scope>NUCLEOTIDE SEQUENCE</scope>
    <source>
        <strain evidence="5">DSM 6220</strain>
    </source>
</reference>
<evidence type="ECO:0000256" key="2">
    <source>
        <dbReference type="ARBA" id="ARBA00023125"/>
    </source>
</evidence>
<sequence>MTDPLADVVSLLRPAAPYAKLSSGAGAWRVSRNQATTPFYCAILEGGCYLHIEGEPDIRLEQDDFVLIPASINFSASSLQPVPAGLAESHTFLPDGEVRHGDPHGAPNVRMLVGYCHFASTDAALLLSLLPDLLLLHDQPRLTTLMQLLREESRKRRPAREIMLVRLTEVLLIEALRSGATQTSAPGLARGLADERVASALRQFHADPARAWTVPQLAGIAAMSRSAFFQRFSHCVGRPPMEYLLTWRMAVAKDLLRQGRSSIADIAERVGYSSASTFSVAFHRHAGQTPARYAKSPS</sequence>
<dbReference type="InterPro" id="IPR050204">
    <property type="entry name" value="AraC_XylS_family_regulators"/>
</dbReference>
<dbReference type="eggNOG" id="COG2207">
    <property type="taxonomic scope" value="Bacteria"/>
</dbReference>
<dbReference type="AlphaFoldDB" id="H8L2B8"/>
<dbReference type="EMBL" id="CP003350">
    <property type="protein sequence ID" value="AFC84752.1"/>
    <property type="molecule type" value="Genomic_DNA"/>
</dbReference>
<dbReference type="RefSeq" id="WP_014401758.1">
    <property type="nucleotide sequence ID" value="NC_017033.1"/>
</dbReference>
<proteinExistence type="predicted"/>
<organism evidence="5 6">
    <name type="scientific">Frateuria aurantia (strain ATCC 33424 / DSM 6220 / KCTC 2777 / LMG 1558 / NBRC 3245 / NCIMB 13370)</name>
    <name type="common">Acetobacter aurantius</name>
    <dbReference type="NCBI Taxonomy" id="767434"/>
    <lineage>
        <taxon>Bacteria</taxon>
        <taxon>Pseudomonadati</taxon>
        <taxon>Pseudomonadota</taxon>
        <taxon>Gammaproteobacteria</taxon>
        <taxon>Lysobacterales</taxon>
        <taxon>Rhodanobacteraceae</taxon>
        <taxon>Frateuria</taxon>
    </lineage>
</organism>
<accession>H8L2B8</accession>
<keyword evidence="6" id="KW-1185">Reference proteome</keyword>
<protein>
    <submittedName>
        <fullName evidence="5">Transcriptional regulator containing an amidase domain and an AraC-type DNA-binding HTH domain</fullName>
    </submittedName>
</protein>
<evidence type="ECO:0000313" key="6">
    <source>
        <dbReference type="Proteomes" id="UP000005234"/>
    </source>
</evidence>
<dbReference type="Gene3D" id="1.10.10.60">
    <property type="entry name" value="Homeodomain-like"/>
    <property type="match status" value="2"/>
</dbReference>
<dbReference type="STRING" id="767434.Fraau_0259"/>
<dbReference type="InterPro" id="IPR018060">
    <property type="entry name" value="HTH_AraC"/>
</dbReference>
<feature type="domain" description="HTH araC/xylS-type" evidence="4">
    <location>
        <begin position="195"/>
        <end position="296"/>
    </location>
</feature>
<dbReference type="InterPro" id="IPR032783">
    <property type="entry name" value="AraC_lig"/>
</dbReference>
<dbReference type="SMART" id="SM00342">
    <property type="entry name" value="HTH_ARAC"/>
    <property type="match status" value="1"/>
</dbReference>
<keyword evidence="2 5" id="KW-0238">DNA-binding</keyword>
<evidence type="ECO:0000313" key="5">
    <source>
        <dbReference type="EMBL" id="AFC84752.1"/>
    </source>
</evidence>
<dbReference type="SUPFAM" id="SSF46689">
    <property type="entry name" value="Homeodomain-like"/>
    <property type="match status" value="2"/>
</dbReference>
<dbReference type="PANTHER" id="PTHR46796">
    <property type="entry name" value="HTH-TYPE TRANSCRIPTIONAL ACTIVATOR RHAS-RELATED"/>
    <property type="match status" value="1"/>
</dbReference>
<dbReference type="Pfam" id="PF12852">
    <property type="entry name" value="Cupin_6"/>
    <property type="match status" value="1"/>
</dbReference>
<evidence type="ECO:0000259" key="4">
    <source>
        <dbReference type="PROSITE" id="PS01124"/>
    </source>
</evidence>
<name>H8L2B8_FRAAD</name>
<evidence type="ECO:0000256" key="1">
    <source>
        <dbReference type="ARBA" id="ARBA00023015"/>
    </source>
</evidence>
<dbReference type="PANTHER" id="PTHR46796:SF7">
    <property type="entry name" value="ARAC FAMILY TRANSCRIPTIONAL REGULATOR"/>
    <property type="match status" value="1"/>
</dbReference>
<dbReference type="GO" id="GO:0003700">
    <property type="term" value="F:DNA-binding transcription factor activity"/>
    <property type="evidence" value="ECO:0007669"/>
    <property type="project" value="InterPro"/>
</dbReference>
<dbReference type="OrthoDB" id="9783876at2"/>
<dbReference type="KEGG" id="fau:Fraau_0259"/>
<evidence type="ECO:0000256" key="3">
    <source>
        <dbReference type="ARBA" id="ARBA00023163"/>
    </source>
</evidence>
<keyword evidence="3" id="KW-0804">Transcription</keyword>
<gene>
    <name evidence="5" type="ordered locus">Fraau_0259</name>
</gene>
<dbReference type="Pfam" id="PF12833">
    <property type="entry name" value="HTH_18"/>
    <property type="match status" value="1"/>
</dbReference>
<dbReference type="InterPro" id="IPR020449">
    <property type="entry name" value="Tscrpt_reg_AraC-type_HTH"/>
</dbReference>
<dbReference type="GO" id="GO:0043565">
    <property type="term" value="F:sequence-specific DNA binding"/>
    <property type="evidence" value="ECO:0007669"/>
    <property type="project" value="InterPro"/>
</dbReference>
<dbReference type="PROSITE" id="PS01124">
    <property type="entry name" value="HTH_ARAC_FAMILY_2"/>
    <property type="match status" value="1"/>
</dbReference>
<dbReference type="PRINTS" id="PR00032">
    <property type="entry name" value="HTHARAC"/>
</dbReference>
<keyword evidence="1" id="KW-0805">Transcription regulation</keyword>
<dbReference type="InterPro" id="IPR009057">
    <property type="entry name" value="Homeodomain-like_sf"/>
</dbReference>